<accession>A0ABW7EVU7</accession>
<dbReference type="InterPro" id="IPR011990">
    <property type="entry name" value="TPR-like_helical_dom_sf"/>
</dbReference>
<keyword evidence="4" id="KW-1185">Reference proteome</keyword>
<keyword evidence="2" id="KW-0732">Signal</keyword>
<gene>
    <name evidence="3" type="ORF">ACG00Y_01060</name>
</gene>
<feature type="chain" id="PRO_5046048513" description="Tetratricopeptide repeat protein" evidence="2">
    <location>
        <begin position="24"/>
        <end position="230"/>
    </location>
</feature>
<protein>
    <recommendedName>
        <fullName evidence="5">Tetratricopeptide repeat protein</fullName>
    </recommendedName>
</protein>
<dbReference type="SUPFAM" id="SSF48452">
    <property type="entry name" value="TPR-like"/>
    <property type="match status" value="1"/>
</dbReference>
<sequence length="230" mass="25638">MKLARHSLALGLLCSALCLPAHAQLESSCGSLGNPYGPFDYRTERFKKLRIVDEHHFTAKVERLIGGQSGYLGGDIDYTLRASPNHHRALLALANWAVKLKGLQPPHTKYTVDCYFDRAFRFRQDDRVPQLIYIDYLGRLGRKEEALKTAEPLLRAPELSAITRNNLGMLMFDLGNYDEALKQCHLAMADGWERTDLKARLKSVGRWQEPAQPPADAASAPELAAPASAP</sequence>
<organism evidence="3 4">
    <name type="scientific">Pelomonas parva</name>
    <dbReference type="NCBI Taxonomy" id="3299032"/>
    <lineage>
        <taxon>Bacteria</taxon>
        <taxon>Pseudomonadati</taxon>
        <taxon>Pseudomonadota</taxon>
        <taxon>Betaproteobacteria</taxon>
        <taxon>Burkholderiales</taxon>
        <taxon>Sphaerotilaceae</taxon>
        <taxon>Roseateles</taxon>
    </lineage>
</organism>
<dbReference type="RefSeq" id="WP_394475408.1">
    <property type="nucleotide sequence ID" value="NZ_JBIGHV010000001.1"/>
</dbReference>
<evidence type="ECO:0000313" key="4">
    <source>
        <dbReference type="Proteomes" id="UP001606210"/>
    </source>
</evidence>
<proteinExistence type="predicted"/>
<evidence type="ECO:0000256" key="2">
    <source>
        <dbReference type="SAM" id="SignalP"/>
    </source>
</evidence>
<evidence type="ECO:0008006" key="5">
    <source>
        <dbReference type="Google" id="ProtNLM"/>
    </source>
</evidence>
<reference evidence="3 4" key="1">
    <citation type="submission" date="2024-08" db="EMBL/GenBank/DDBJ databases">
        <authorList>
            <person name="Lu H."/>
        </authorList>
    </citation>
    <scope>NUCLEOTIDE SEQUENCE [LARGE SCALE GENOMIC DNA]</scope>
    <source>
        <strain evidence="3 4">LYH14W</strain>
    </source>
</reference>
<evidence type="ECO:0000256" key="1">
    <source>
        <dbReference type="SAM" id="MobiDB-lite"/>
    </source>
</evidence>
<dbReference type="Gene3D" id="1.25.40.10">
    <property type="entry name" value="Tetratricopeptide repeat domain"/>
    <property type="match status" value="1"/>
</dbReference>
<feature type="region of interest" description="Disordered" evidence="1">
    <location>
        <begin position="204"/>
        <end position="230"/>
    </location>
</feature>
<name>A0ABW7EVU7_9BURK</name>
<feature type="signal peptide" evidence="2">
    <location>
        <begin position="1"/>
        <end position="23"/>
    </location>
</feature>
<dbReference type="Proteomes" id="UP001606210">
    <property type="component" value="Unassembled WGS sequence"/>
</dbReference>
<dbReference type="EMBL" id="JBIGHV010000001">
    <property type="protein sequence ID" value="MFG6428479.1"/>
    <property type="molecule type" value="Genomic_DNA"/>
</dbReference>
<feature type="compositionally biased region" description="Low complexity" evidence="1">
    <location>
        <begin position="214"/>
        <end position="230"/>
    </location>
</feature>
<evidence type="ECO:0000313" key="3">
    <source>
        <dbReference type="EMBL" id="MFG6428479.1"/>
    </source>
</evidence>
<comment type="caution">
    <text evidence="3">The sequence shown here is derived from an EMBL/GenBank/DDBJ whole genome shotgun (WGS) entry which is preliminary data.</text>
</comment>